<keyword evidence="2" id="KW-1185">Reference proteome</keyword>
<name>A0A419I612_9PSEU</name>
<dbReference type="Proteomes" id="UP000285112">
    <property type="component" value="Unassembled WGS sequence"/>
</dbReference>
<gene>
    <name evidence="1" type="ORF">D5S19_11785</name>
</gene>
<evidence type="ECO:0000313" key="1">
    <source>
        <dbReference type="EMBL" id="RJQ86465.1"/>
    </source>
</evidence>
<accession>A0A419I612</accession>
<dbReference type="AlphaFoldDB" id="A0A419I612"/>
<dbReference type="EMBL" id="QZFV01000073">
    <property type="protein sequence ID" value="RJQ86465.1"/>
    <property type="molecule type" value="Genomic_DNA"/>
</dbReference>
<dbReference type="InterPro" id="IPR049979">
    <property type="entry name" value="Cys_resp_CS_actino"/>
</dbReference>
<protein>
    <submittedName>
        <fullName evidence="1">Uncharacterized protein</fullName>
    </submittedName>
</protein>
<dbReference type="NCBIfam" id="NF042934">
    <property type="entry name" value="cis_reg_atten"/>
    <property type="match status" value="1"/>
</dbReference>
<reference evidence="1 2" key="1">
    <citation type="submission" date="2018-09" db="EMBL/GenBank/DDBJ databases">
        <title>YIM PH 21725 draft genome.</title>
        <authorList>
            <person name="Miao C."/>
        </authorList>
    </citation>
    <scope>NUCLEOTIDE SEQUENCE [LARGE SCALE GENOMIC DNA]</scope>
    <source>
        <strain evidence="2">YIM PH21725</strain>
    </source>
</reference>
<evidence type="ECO:0000313" key="2">
    <source>
        <dbReference type="Proteomes" id="UP000285112"/>
    </source>
</evidence>
<sequence>MPGWRGSGGGAQACSHHPDTVDHLLSTWQSGPVSPAGVLLVARRHVDLLRVASALCRHVR</sequence>
<proteinExistence type="predicted"/>
<organism evidence="1 2">
    <name type="scientific">Amycolatopsis panacis</name>
    <dbReference type="NCBI Taxonomy" id="2340917"/>
    <lineage>
        <taxon>Bacteria</taxon>
        <taxon>Bacillati</taxon>
        <taxon>Actinomycetota</taxon>
        <taxon>Actinomycetes</taxon>
        <taxon>Pseudonocardiales</taxon>
        <taxon>Pseudonocardiaceae</taxon>
        <taxon>Amycolatopsis</taxon>
    </lineage>
</organism>
<comment type="caution">
    <text evidence="1">The sequence shown here is derived from an EMBL/GenBank/DDBJ whole genome shotgun (WGS) entry which is preliminary data.</text>
</comment>